<organism evidence="1">
    <name type="scientific">marine metagenome</name>
    <dbReference type="NCBI Taxonomy" id="408172"/>
    <lineage>
        <taxon>unclassified sequences</taxon>
        <taxon>metagenomes</taxon>
        <taxon>ecological metagenomes</taxon>
    </lineage>
</organism>
<proteinExistence type="predicted"/>
<dbReference type="AlphaFoldDB" id="A0A382Z3A0"/>
<evidence type="ECO:0000313" key="1">
    <source>
        <dbReference type="EMBL" id="SVD89976.1"/>
    </source>
</evidence>
<name>A0A382Z3A0_9ZZZZ</name>
<reference evidence="1" key="1">
    <citation type="submission" date="2018-05" db="EMBL/GenBank/DDBJ databases">
        <authorList>
            <person name="Lanie J.A."/>
            <person name="Ng W.-L."/>
            <person name="Kazmierczak K.M."/>
            <person name="Andrzejewski T.M."/>
            <person name="Davidsen T.M."/>
            <person name="Wayne K.J."/>
            <person name="Tettelin H."/>
            <person name="Glass J.I."/>
            <person name="Rusch D."/>
            <person name="Podicherti R."/>
            <person name="Tsui H.-C.T."/>
            <person name="Winkler M.E."/>
        </authorList>
    </citation>
    <scope>NUCLEOTIDE SEQUENCE</scope>
</reference>
<dbReference type="EMBL" id="UINC01180659">
    <property type="protein sequence ID" value="SVD89976.1"/>
    <property type="molecule type" value="Genomic_DNA"/>
</dbReference>
<accession>A0A382Z3A0</accession>
<sequence>MKNTIIFDNKIDFKQGETLTFFLNENFDFRVESRIFSAQTLNKIQVYL</sequence>
<feature type="non-terminal residue" evidence="1">
    <location>
        <position position="48"/>
    </location>
</feature>
<protein>
    <submittedName>
        <fullName evidence="1">Uncharacterized protein</fullName>
    </submittedName>
</protein>
<gene>
    <name evidence="1" type="ORF">METZ01_LOCUS442830</name>
</gene>